<protein>
    <submittedName>
        <fullName evidence="1">5437_t:CDS:1</fullName>
    </submittedName>
</protein>
<keyword evidence="2" id="KW-1185">Reference proteome</keyword>
<accession>A0A9N9P0Y8</accession>
<reference evidence="1" key="1">
    <citation type="submission" date="2021-06" db="EMBL/GenBank/DDBJ databases">
        <authorList>
            <person name="Kallberg Y."/>
            <person name="Tangrot J."/>
            <person name="Rosling A."/>
        </authorList>
    </citation>
    <scope>NUCLEOTIDE SEQUENCE</scope>
    <source>
        <strain evidence="1">MA453B</strain>
    </source>
</reference>
<gene>
    <name evidence="1" type="ORF">DERYTH_LOCUS19484</name>
</gene>
<evidence type="ECO:0000313" key="1">
    <source>
        <dbReference type="EMBL" id="CAG8779585.1"/>
    </source>
</evidence>
<dbReference type="Proteomes" id="UP000789405">
    <property type="component" value="Unassembled WGS sequence"/>
</dbReference>
<sequence length="102" mass="11821">MNNLPFLYNDDFDSPLLYTDDASNLPLLSINDSFNTHLFHNSDTSNSLLLYTNDAYNLPLFQDNANSRFTDNIMTSKNNLDNFNKKLNLENTYNNSDKEQQN</sequence>
<name>A0A9N9P0Y8_9GLOM</name>
<comment type="caution">
    <text evidence="1">The sequence shown here is derived from an EMBL/GenBank/DDBJ whole genome shotgun (WGS) entry which is preliminary data.</text>
</comment>
<evidence type="ECO:0000313" key="2">
    <source>
        <dbReference type="Proteomes" id="UP000789405"/>
    </source>
</evidence>
<dbReference type="AlphaFoldDB" id="A0A9N9P0Y8"/>
<dbReference type="EMBL" id="CAJVPY010021441">
    <property type="protein sequence ID" value="CAG8779585.1"/>
    <property type="molecule type" value="Genomic_DNA"/>
</dbReference>
<organism evidence="1 2">
    <name type="scientific">Dentiscutata erythropus</name>
    <dbReference type="NCBI Taxonomy" id="1348616"/>
    <lineage>
        <taxon>Eukaryota</taxon>
        <taxon>Fungi</taxon>
        <taxon>Fungi incertae sedis</taxon>
        <taxon>Mucoromycota</taxon>
        <taxon>Glomeromycotina</taxon>
        <taxon>Glomeromycetes</taxon>
        <taxon>Diversisporales</taxon>
        <taxon>Gigasporaceae</taxon>
        <taxon>Dentiscutata</taxon>
    </lineage>
</organism>
<proteinExistence type="predicted"/>